<dbReference type="STRING" id="1908236.BEN48_09880"/>
<dbReference type="RefSeq" id="WP_070732523.1">
    <property type="nucleotide sequence ID" value="NZ_MDZC01000017.1"/>
</dbReference>
<organism evidence="2 3">
    <name type="scientific">Hymenobacter glacialis</name>
    <dbReference type="NCBI Taxonomy" id="1908236"/>
    <lineage>
        <taxon>Bacteria</taxon>
        <taxon>Pseudomonadati</taxon>
        <taxon>Bacteroidota</taxon>
        <taxon>Cytophagia</taxon>
        <taxon>Cytophagales</taxon>
        <taxon>Hymenobacteraceae</taxon>
        <taxon>Hymenobacter</taxon>
    </lineage>
</organism>
<accession>A0A1G1TC01</accession>
<dbReference type="Proteomes" id="UP000177791">
    <property type="component" value="Unassembled WGS sequence"/>
</dbReference>
<feature type="transmembrane region" description="Helical" evidence="1">
    <location>
        <begin position="85"/>
        <end position="105"/>
    </location>
</feature>
<keyword evidence="3" id="KW-1185">Reference proteome</keyword>
<dbReference type="AlphaFoldDB" id="A0A1G1TC01"/>
<evidence type="ECO:0000313" key="2">
    <source>
        <dbReference type="EMBL" id="OGX88385.1"/>
    </source>
</evidence>
<evidence type="ECO:0008006" key="4">
    <source>
        <dbReference type="Google" id="ProtNLM"/>
    </source>
</evidence>
<feature type="transmembrane region" description="Helical" evidence="1">
    <location>
        <begin position="168"/>
        <end position="185"/>
    </location>
</feature>
<dbReference type="OrthoDB" id="870852at2"/>
<gene>
    <name evidence="2" type="ORF">BEN48_09880</name>
</gene>
<protein>
    <recommendedName>
        <fullName evidence="4">Glycosyltransferase RgtA/B/C/D-like domain-containing protein</fullName>
    </recommendedName>
</protein>
<feature type="transmembrane region" description="Helical" evidence="1">
    <location>
        <begin position="43"/>
        <end position="65"/>
    </location>
</feature>
<sequence>MRFLPTAAPTSWFQRAWLWQAGVYLSFWVELRLFTDLRLHYGPLWNPVLFYASSLLLCVFAGLYWLDRPVAPPDPLQANRRFPLVWVGLVLGAVQVLYAQAPVIASRAIDVRSSDIIPILQAYVARFRSGEVVYRYLTTLPYPLFPNHLPMQWLPYVPADELGIDYRWWAMGILLLLGFGAYQFTLARQPLSWLGFALKVALPSYVLYRLITRDGELYAHPVEPTIIAYYCVLAASVLSRSALLQALGLVLCLLSRYSVVFWVPFYLWVLWREAGRRHAIAVAALVLAGIVGIYVVPFLSKDWTIFTHALSEYRIATLGEWSRTDGLDGHPPQLFAGVGLASWFYTYGPADIAARIGLLQKAHVLLSLGAVLLAAGLYHRLRLRFDYRLFALIALKFYLATFYAFIQIPYPYLTSLGLFISVFVVMMTGAGQRITVPVSAQKERRERHAELAEASLPCHLTP</sequence>
<keyword evidence="1" id="KW-1133">Transmembrane helix</keyword>
<feature type="transmembrane region" description="Helical" evidence="1">
    <location>
        <begin position="352"/>
        <end position="377"/>
    </location>
</feature>
<evidence type="ECO:0000256" key="1">
    <source>
        <dbReference type="SAM" id="Phobius"/>
    </source>
</evidence>
<keyword evidence="1" id="KW-0472">Membrane</keyword>
<evidence type="ECO:0000313" key="3">
    <source>
        <dbReference type="Proteomes" id="UP000177791"/>
    </source>
</evidence>
<proteinExistence type="predicted"/>
<feature type="transmembrane region" description="Helical" evidence="1">
    <location>
        <begin position="218"/>
        <end position="238"/>
    </location>
</feature>
<dbReference type="EMBL" id="MDZC01000017">
    <property type="protein sequence ID" value="OGX88385.1"/>
    <property type="molecule type" value="Genomic_DNA"/>
</dbReference>
<feature type="transmembrane region" description="Helical" evidence="1">
    <location>
        <begin position="279"/>
        <end position="300"/>
    </location>
</feature>
<name>A0A1G1TC01_9BACT</name>
<feature type="transmembrane region" description="Helical" evidence="1">
    <location>
        <begin position="191"/>
        <end position="211"/>
    </location>
</feature>
<keyword evidence="1" id="KW-0812">Transmembrane</keyword>
<reference evidence="2 3" key="1">
    <citation type="submission" date="2016-08" db="EMBL/GenBank/DDBJ databases">
        <title>Hymenobacter coccineus sp. nov., Hymenobacter lapidarius sp. nov. and Hymenobacter glacialis sp. nov., isolated from Antarctic soil.</title>
        <authorList>
            <person name="Sedlacek I."/>
            <person name="Kralova S."/>
            <person name="Kyrova K."/>
            <person name="Maslanova I."/>
            <person name="Stankova E."/>
            <person name="Vrbovska V."/>
            <person name="Nemec M."/>
            <person name="Bartak M."/>
            <person name="Svec P."/>
            <person name="Busse H.-J."/>
            <person name="Pantucek R."/>
        </authorList>
    </citation>
    <scope>NUCLEOTIDE SEQUENCE [LARGE SCALE GENOMIC DNA]</scope>
    <source>
        <strain evidence="2 3">CCM 8648</strain>
    </source>
</reference>
<feature type="transmembrane region" description="Helical" evidence="1">
    <location>
        <begin position="244"/>
        <end position="267"/>
    </location>
</feature>
<comment type="caution">
    <text evidence="2">The sequence shown here is derived from an EMBL/GenBank/DDBJ whole genome shotgun (WGS) entry which is preliminary data.</text>
</comment>